<evidence type="ECO:0000313" key="3">
    <source>
        <dbReference type="Proteomes" id="UP000651208"/>
    </source>
</evidence>
<comment type="caution">
    <text evidence="2">The sequence shown here is derived from an EMBL/GenBank/DDBJ whole genome shotgun (WGS) entry which is preliminary data.</text>
</comment>
<evidence type="ECO:0000313" key="2">
    <source>
        <dbReference type="EMBL" id="MBC9131481.1"/>
    </source>
</evidence>
<reference evidence="2 3" key="1">
    <citation type="submission" date="2020-06" db="EMBL/GenBank/DDBJ databases">
        <title>Frischella cerana isolated from Apis cerana gut homogenate.</title>
        <authorList>
            <person name="Wolter L.A."/>
            <person name="Suenami S."/>
            <person name="Miyazaki R."/>
        </authorList>
    </citation>
    <scope>NUCLEOTIDE SEQUENCE [LARGE SCALE GENOMIC DNA]</scope>
    <source>
        <strain evidence="2 3">Ac13</strain>
    </source>
</reference>
<feature type="transmembrane region" description="Helical" evidence="1">
    <location>
        <begin position="133"/>
        <end position="153"/>
    </location>
</feature>
<feature type="transmembrane region" description="Helical" evidence="1">
    <location>
        <begin position="100"/>
        <end position="121"/>
    </location>
</feature>
<dbReference type="EMBL" id="JABURY010000018">
    <property type="protein sequence ID" value="MBC9131481.1"/>
    <property type="molecule type" value="Genomic_DNA"/>
</dbReference>
<feature type="transmembrane region" description="Helical" evidence="1">
    <location>
        <begin position="159"/>
        <end position="182"/>
    </location>
</feature>
<name>A0ABR7QZ34_9GAMM</name>
<dbReference type="Proteomes" id="UP000651208">
    <property type="component" value="Unassembled WGS sequence"/>
</dbReference>
<feature type="transmembrane region" description="Helical" evidence="1">
    <location>
        <begin position="21"/>
        <end position="39"/>
    </location>
</feature>
<feature type="transmembrane region" description="Helical" evidence="1">
    <location>
        <begin position="45"/>
        <end position="64"/>
    </location>
</feature>
<proteinExistence type="predicted"/>
<sequence>MTPLTQNLTDLTLQLKKNWGWFLTIGILLIILGLFALTYQFFATIFSTYFIGSLLLIAGITQSIHAFRTKGIGQTTLWAIIGALYIIAGISTFIQPITTSIAITLIIAILLTASGITQCIGALNNRHFPRWGWWLFSGILTLLLGLIILFGWPADSLTILGMFLGVDLIFQGWAYVIIGLGLKAN</sequence>
<dbReference type="InterPro" id="IPR005325">
    <property type="entry name" value="DUF308_memb"/>
</dbReference>
<dbReference type="RefSeq" id="WP_187755922.1">
    <property type="nucleotide sequence ID" value="NZ_JABURY010000018.1"/>
</dbReference>
<keyword evidence="1" id="KW-0472">Membrane</keyword>
<keyword evidence="1" id="KW-1133">Transmembrane helix</keyword>
<dbReference type="InterPro" id="IPR052712">
    <property type="entry name" value="Acid_resist_chaperone_HdeD"/>
</dbReference>
<organism evidence="2 3">
    <name type="scientific">Frischella japonica</name>
    <dbReference type="NCBI Taxonomy" id="2741544"/>
    <lineage>
        <taxon>Bacteria</taxon>
        <taxon>Pseudomonadati</taxon>
        <taxon>Pseudomonadota</taxon>
        <taxon>Gammaproteobacteria</taxon>
        <taxon>Orbales</taxon>
        <taxon>Orbaceae</taxon>
        <taxon>Frischella</taxon>
    </lineage>
</organism>
<dbReference type="PANTHER" id="PTHR34989:SF1">
    <property type="entry name" value="PROTEIN HDED"/>
    <property type="match status" value="1"/>
</dbReference>
<dbReference type="Pfam" id="PF03729">
    <property type="entry name" value="DUF308"/>
    <property type="match status" value="1"/>
</dbReference>
<keyword evidence="3" id="KW-1185">Reference proteome</keyword>
<accession>A0ABR7QZ34</accession>
<dbReference type="PANTHER" id="PTHR34989">
    <property type="entry name" value="PROTEIN HDED"/>
    <property type="match status" value="1"/>
</dbReference>
<protein>
    <submittedName>
        <fullName evidence="2">DUF308 domain-containing protein</fullName>
    </submittedName>
</protein>
<evidence type="ECO:0000256" key="1">
    <source>
        <dbReference type="SAM" id="Phobius"/>
    </source>
</evidence>
<gene>
    <name evidence="2" type="ORF">FcAc13_09200</name>
</gene>
<keyword evidence="1" id="KW-0812">Transmembrane</keyword>
<feature type="transmembrane region" description="Helical" evidence="1">
    <location>
        <begin position="76"/>
        <end position="94"/>
    </location>
</feature>